<dbReference type="Proteomes" id="UP000434870">
    <property type="component" value="Unassembled WGS sequence"/>
</dbReference>
<dbReference type="Gene3D" id="3.40.630.30">
    <property type="match status" value="1"/>
</dbReference>
<dbReference type="AlphaFoldDB" id="A0A6N6RNS4"/>
<accession>A0A6N6RNS4</accession>
<evidence type="ECO:0000313" key="2">
    <source>
        <dbReference type="EMBL" id="KAB2823115.1"/>
    </source>
</evidence>
<dbReference type="SUPFAM" id="SSF55729">
    <property type="entry name" value="Acyl-CoA N-acyltransferases (Nat)"/>
    <property type="match status" value="1"/>
</dbReference>
<organism evidence="2 3">
    <name type="scientific">Aliivibrio finisterrensis</name>
    <dbReference type="NCBI Taxonomy" id="511998"/>
    <lineage>
        <taxon>Bacteria</taxon>
        <taxon>Pseudomonadati</taxon>
        <taxon>Pseudomonadota</taxon>
        <taxon>Gammaproteobacteria</taxon>
        <taxon>Vibrionales</taxon>
        <taxon>Vibrionaceae</taxon>
        <taxon>Aliivibrio</taxon>
    </lineage>
</organism>
<dbReference type="GO" id="GO:0016747">
    <property type="term" value="F:acyltransferase activity, transferring groups other than amino-acyl groups"/>
    <property type="evidence" value="ECO:0007669"/>
    <property type="project" value="InterPro"/>
</dbReference>
<sequence>MSEFMGWNPDESGSYSFKSATLEPYWKDINSVPYFLYADNELAGFALIRKYPDDLEVFDIEQFFVLRKFKGKGIGKNALMAILANHPGKWQIRILKENEAALKFWLSATRNVVGNCYQFSLDIDVDLEMHFIRFEKVS</sequence>
<name>A0A6N6RNS4_9GAMM</name>
<protein>
    <submittedName>
        <fullName evidence="2">GNAT family N-acetyltransferase</fullName>
    </submittedName>
</protein>
<proteinExistence type="predicted"/>
<dbReference type="InterPro" id="IPR016181">
    <property type="entry name" value="Acyl_CoA_acyltransferase"/>
</dbReference>
<reference evidence="2 3" key="1">
    <citation type="submission" date="2019-09" db="EMBL/GenBank/DDBJ databases">
        <title>Genome of Aliivibrio finisterrensis LMG 23869 (type strain).</title>
        <authorList>
            <person name="Bowman J.P."/>
        </authorList>
    </citation>
    <scope>NUCLEOTIDE SEQUENCE [LARGE SCALE GENOMIC DNA]</scope>
    <source>
        <strain evidence="2 3">LMG 23869</strain>
    </source>
</reference>
<evidence type="ECO:0000259" key="1">
    <source>
        <dbReference type="PROSITE" id="PS51186"/>
    </source>
</evidence>
<dbReference type="InterPro" id="IPR000182">
    <property type="entry name" value="GNAT_dom"/>
</dbReference>
<dbReference type="PROSITE" id="PS51186">
    <property type="entry name" value="GNAT"/>
    <property type="match status" value="1"/>
</dbReference>
<dbReference type="Pfam" id="PF00583">
    <property type="entry name" value="Acetyltransf_1"/>
    <property type="match status" value="1"/>
</dbReference>
<comment type="caution">
    <text evidence="2">The sequence shown here is derived from an EMBL/GenBank/DDBJ whole genome shotgun (WGS) entry which is preliminary data.</text>
</comment>
<dbReference type="EMBL" id="WBVP01000037">
    <property type="protein sequence ID" value="KAB2823115.1"/>
    <property type="molecule type" value="Genomic_DNA"/>
</dbReference>
<keyword evidence="2" id="KW-0808">Transferase</keyword>
<evidence type="ECO:0000313" key="3">
    <source>
        <dbReference type="Proteomes" id="UP000434870"/>
    </source>
</evidence>
<gene>
    <name evidence="2" type="ORF">F8B77_16955</name>
</gene>
<dbReference type="CDD" id="cd04301">
    <property type="entry name" value="NAT_SF"/>
    <property type="match status" value="1"/>
</dbReference>
<feature type="domain" description="N-acetyltransferase" evidence="1">
    <location>
        <begin position="1"/>
        <end position="138"/>
    </location>
</feature>